<organism evidence="2 3">
    <name type="scientific">Rhizobium rhizogenes (strain K84 / ATCC BAA-868)</name>
    <name type="common">Agrobacterium radiobacter</name>
    <dbReference type="NCBI Taxonomy" id="311403"/>
    <lineage>
        <taxon>Bacteria</taxon>
        <taxon>Pseudomonadati</taxon>
        <taxon>Pseudomonadota</taxon>
        <taxon>Alphaproteobacteria</taxon>
        <taxon>Hyphomicrobiales</taxon>
        <taxon>Rhizobiaceae</taxon>
        <taxon>Rhizobium/Agrobacterium group</taxon>
        <taxon>Rhizobium</taxon>
    </lineage>
</organism>
<dbReference type="eggNOG" id="COG0456">
    <property type="taxonomic scope" value="Bacteria"/>
</dbReference>
<reference evidence="2 3" key="1">
    <citation type="journal article" date="2009" name="J. Bacteriol.">
        <title>Genome sequences of three Agrobacterium biovars help elucidate the evolution of multichromosome genomes in bacteria.</title>
        <authorList>
            <person name="Slater S.C."/>
            <person name="Goldman B.S."/>
            <person name="Goodner B."/>
            <person name="Setubal J.C."/>
            <person name="Farrand S.K."/>
            <person name="Nester E.W."/>
            <person name="Burr T.J."/>
            <person name="Banta L."/>
            <person name="Dickerman A.W."/>
            <person name="Paulsen I."/>
            <person name="Otten L."/>
            <person name="Suen G."/>
            <person name="Welch R."/>
            <person name="Almeida N.F."/>
            <person name="Arnold F."/>
            <person name="Burton O.T."/>
            <person name="Du Z."/>
            <person name="Ewing A."/>
            <person name="Godsy E."/>
            <person name="Heisel S."/>
            <person name="Houmiel K.L."/>
            <person name="Jhaveri J."/>
            <person name="Lu J."/>
            <person name="Miller N.M."/>
            <person name="Norton S."/>
            <person name="Chen Q."/>
            <person name="Phoolcharoen W."/>
            <person name="Ohlin V."/>
            <person name="Ondrusek D."/>
            <person name="Pride N."/>
            <person name="Stricklin S.L."/>
            <person name="Sun J."/>
            <person name="Wheeler C."/>
            <person name="Wilson L."/>
            <person name="Zhu H."/>
            <person name="Wood D.W."/>
        </authorList>
    </citation>
    <scope>NUCLEOTIDE SEQUENCE [LARGE SCALE GENOMIC DNA]</scope>
    <source>
        <strain evidence="3">K84 / ATCC BAA-868</strain>
    </source>
</reference>
<dbReference type="SUPFAM" id="SSF55729">
    <property type="entry name" value="Acyl-CoA N-acyltransferases (Nat)"/>
    <property type="match status" value="1"/>
</dbReference>
<dbReference type="NCBIfam" id="TIGR04045">
    <property type="entry name" value="MSMEG_0567_GNAT"/>
    <property type="match status" value="1"/>
</dbReference>
<dbReference type="InterPro" id="IPR016181">
    <property type="entry name" value="Acyl_CoA_acyltransferase"/>
</dbReference>
<dbReference type="HOGENOM" id="CLU_056607_2_1_5"/>
<gene>
    <name evidence="2" type="ordered locus">Arad_8071</name>
</gene>
<dbReference type="InterPro" id="IPR000182">
    <property type="entry name" value="GNAT_dom"/>
</dbReference>
<feature type="domain" description="N-acetyltransferase" evidence="1">
    <location>
        <begin position="16"/>
        <end position="160"/>
    </location>
</feature>
<accession>B9JHN6</accession>
<sequence>MIFEPFSAFNASEYMVKFTTSAWERREAYALRRDVFCKEQGIFRDDDRDGIDEHAIPIVALSMMGVAADRVVGTVRIHEEEPGLWWGSRLAVHSDFRAIGALGTTLIKLAVSSANAFGCHTFLANVQSQNGLLFRRLHWEVLDEFEIHGKPHLRMKADLSYYPPCRTPETGFVALPKRAA</sequence>
<dbReference type="RefSeq" id="WP_012649741.1">
    <property type="nucleotide sequence ID" value="NC_011983.1"/>
</dbReference>
<dbReference type="PROSITE" id="PS51186">
    <property type="entry name" value="GNAT"/>
    <property type="match status" value="1"/>
</dbReference>
<dbReference type="InterPro" id="IPR024035">
    <property type="entry name" value="MSMEG_0567_GNAT"/>
</dbReference>
<dbReference type="GO" id="GO:0016747">
    <property type="term" value="F:acyltransferase activity, transferring groups other than amino-acyl groups"/>
    <property type="evidence" value="ECO:0007669"/>
    <property type="project" value="InterPro"/>
</dbReference>
<dbReference type="STRING" id="311403.Arad_8071"/>
<keyword evidence="2" id="KW-0808">Transferase</keyword>
<evidence type="ECO:0000313" key="3">
    <source>
        <dbReference type="Proteomes" id="UP000001600"/>
    </source>
</evidence>
<dbReference type="KEGG" id="ara:Arad_8071"/>
<dbReference type="Gene3D" id="3.40.630.30">
    <property type="match status" value="1"/>
</dbReference>
<dbReference type="Proteomes" id="UP000001600">
    <property type="component" value="Chromosome 2"/>
</dbReference>
<protein>
    <submittedName>
        <fullName evidence="2">Histone acetyltransferase HPA2</fullName>
    </submittedName>
</protein>
<evidence type="ECO:0000259" key="1">
    <source>
        <dbReference type="PROSITE" id="PS51186"/>
    </source>
</evidence>
<evidence type="ECO:0000313" key="2">
    <source>
        <dbReference type="EMBL" id="ACM29428.1"/>
    </source>
</evidence>
<name>B9JHN6_RHIR8</name>
<dbReference type="EMBL" id="CP000629">
    <property type="protein sequence ID" value="ACM29428.1"/>
    <property type="molecule type" value="Genomic_DNA"/>
</dbReference>
<dbReference type="Pfam" id="PF00583">
    <property type="entry name" value="Acetyltransf_1"/>
    <property type="match status" value="1"/>
</dbReference>
<dbReference type="CDD" id="cd04301">
    <property type="entry name" value="NAT_SF"/>
    <property type="match status" value="1"/>
</dbReference>
<dbReference type="AlphaFoldDB" id="B9JHN6"/>
<proteinExistence type="predicted"/>